<evidence type="ECO:0000259" key="2">
    <source>
        <dbReference type="SMART" id="SM01321"/>
    </source>
</evidence>
<dbReference type="PANTHER" id="PTHR36966">
    <property type="entry name" value="REP-ASSOCIATED TYROSINE TRANSPOSASE"/>
    <property type="match status" value="1"/>
</dbReference>
<dbReference type="EMBL" id="WSTB01000002">
    <property type="protein sequence ID" value="MWB93682.1"/>
    <property type="molecule type" value="Genomic_DNA"/>
</dbReference>
<comment type="caution">
    <text evidence="3">The sequence shown here is derived from an EMBL/GenBank/DDBJ whole genome shotgun (WGS) entry which is preliminary data.</text>
</comment>
<organism evidence="3 4">
    <name type="scientific">Flavobacterium hydrocarbonoxydans</name>
    <dbReference type="NCBI Taxonomy" id="2683249"/>
    <lineage>
        <taxon>Bacteria</taxon>
        <taxon>Pseudomonadati</taxon>
        <taxon>Bacteroidota</taxon>
        <taxon>Flavobacteriia</taxon>
        <taxon>Flavobacteriales</taxon>
        <taxon>Flavobacteriaceae</taxon>
        <taxon>Flavobacterium</taxon>
    </lineage>
</organism>
<name>A0A6I4NLC1_9FLAO</name>
<dbReference type="InterPro" id="IPR052715">
    <property type="entry name" value="RAYT_transposase"/>
</dbReference>
<protein>
    <recommendedName>
        <fullName evidence="2">Transposase IS200-like domain-containing protein</fullName>
    </recommendedName>
</protein>
<accession>A0A6I4NLC1</accession>
<keyword evidence="4" id="KW-1185">Reference proteome</keyword>
<dbReference type="Gene3D" id="3.30.70.1290">
    <property type="entry name" value="Transposase IS200-like"/>
    <property type="match status" value="1"/>
</dbReference>
<evidence type="ECO:0000313" key="4">
    <source>
        <dbReference type="Proteomes" id="UP000471501"/>
    </source>
</evidence>
<dbReference type="InterPro" id="IPR036515">
    <property type="entry name" value="Transposase_17_sf"/>
</dbReference>
<dbReference type="AlphaFoldDB" id="A0A6I4NLC1"/>
<evidence type="ECO:0000256" key="1">
    <source>
        <dbReference type="SAM" id="MobiDB-lite"/>
    </source>
</evidence>
<evidence type="ECO:0000313" key="3">
    <source>
        <dbReference type="EMBL" id="MWB93682.1"/>
    </source>
</evidence>
<feature type="region of interest" description="Disordered" evidence="1">
    <location>
        <begin position="142"/>
        <end position="175"/>
    </location>
</feature>
<dbReference type="GO" id="GO:0043565">
    <property type="term" value="F:sequence-specific DNA binding"/>
    <property type="evidence" value="ECO:0007669"/>
    <property type="project" value="TreeGrafter"/>
</dbReference>
<dbReference type="Proteomes" id="UP000471501">
    <property type="component" value="Unassembled WGS sequence"/>
</dbReference>
<feature type="domain" description="Transposase IS200-like" evidence="2">
    <location>
        <begin position="21"/>
        <end position="233"/>
    </location>
</feature>
<dbReference type="SMART" id="SM01321">
    <property type="entry name" value="Y1_Tnp"/>
    <property type="match status" value="1"/>
</dbReference>
<sequence>MKYNPTIHKRRSIRLKGYDYSQAGLYFITICCDARIYRFGDIEDGEMILNEFGKIAYEEWSKLADRFPNFDLDVFQIMPNHIHGIIVLSVEPIATNISNTVEATLAVAPPQEDNPITEKATIESWAGASHAPTNQTNVRASLADAPRKDNPPIIKETPIRAGASPAPTEQTENKRPTISDIVGAYKSIVANRCLEIYKSRNKIMGRLWQRNYYEHIIRDERAYHNISNYIINNPKKWQEDKFHKQK</sequence>
<dbReference type="RefSeq" id="WP_160373604.1">
    <property type="nucleotide sequence ID" value="NZ_WSTB01000002.1"/>
</dbReference>
<dbReference type="SUPFAM" id="SSF143422">
    <property type="entry name" value="Transposase IS200-like"/>
    <property type="match status" value="1"/>
</dbReference>
<dbReference type="PANTHER" id="PTHR36966:SF1">
    <property type="entry name" value="REP-ASSOCIATED TYROSINE TRANSPOSASE"/>
    <property type="match status" value="1"/>
</dbReference>
<dbReference type="GO" id="GO:0004803">
    <property type="term" value="F:transposase activity"/>
    <property type="evidence" value="ECO:0007669"/>
    <property type="project" value="InterPro"/>
</dbReference>
<dbReference type="GO" id="GO:0006313">
    <property type="term" value="P:DNA transposition"/>
    <property type="evidence" value="ECO:0007669"/>
    <property type="project" value="InterPro"/>
</dbReference>
<proteinExistence type="predicted"/>
<dbReference type="InterPro" id="IPR002686">
    <property type="entry name" value="Transposase_17"/>
</dbReference>
<gene>
    <name evidence="3" type="ORF">GON26_04875</name>
</gene>
<reference evidence="3 4" key="1">
    <citation type="submission" date="2019-12" db="EMBL/GenBank/DDBJ databases">
        <authorList>
            <person name="Kim Y.S."/>
        </authorList>
    </citation>
    <scope>NUCLEOTIDE SEQUENCE [LARGE SCALE GENOMIC DNA]</scope>
    <source>
        <strain evidence="3 4">GA093</strain>
    </source>
</reference>